<evidence type="ECO:0000256" key="1">
    <source>
        <dbReference type="SAM" id="SignalP"/>
    </source>
</evidence>
<protein>
    <recommendedName>
        <fullName evidence="4">Secreted protein</fullName>
    </recommendedName>
</protein>
<evidence type="ECO:0008006" key="4">
    <source>
        <dbReference type="Google" id="ProtNLM"/>
    </source>
</evidence>
<reference evidence="2 3" key="1">
    <citation type="journal article" date="2023" name="Arcadia Sci">
        <title>De novo assembly of a long-read Amblyomma americanum tick genome.</title>
        <authorList>
            <person name="Chou S."/>
            <person name="Poskanzer K.E."/>
            <person name="Rollins M."/>
            <person name="Thuy-Boun P.S."/>
        </authorList>
    </citation>
    <scope>NUCLEOTIDE SEQUENCE [LARGE SCALE GENOMIC DNA]</scope>
    <source>
        <strain evidence="2">F_SG_1</strain>
        <tissue evidence="2">Salivary glands</tissue>
    </source>
</reference>
<accession>A0AAQ4FKX7</accession>
<proteinExistence type="predicted"/>
<dbReference type="AlphaFoldDB" id="A0AAQ4FKX7"/>
<dbReference type="EMBL" id="JARKHS020001971">
    <property type="protein sequence ID" value="KAK8787238.1"/>
    <property type="molecule type" value="Genomic_DNA"/>
</dbReference>
<keyword evidence="1" id="KW-0732">Signal</keyword>
<comment type="caution">
    <text evidence="2">The sequence shown here is derived from an EMBL/GenBank/DDBJ whole genome shotgun (WGS) entry which is preliminary data.</text>
</comment>
<dbReference type="Proteomes" id="UP001321473">
    <property type="component" value="Unassembled WGS sequence"/>
</dbReference>
<feature type="chain" id="PRO_5042905475" description="Secreted protein" evidence="1">
    <location>
        <begin position="22"/>
        <end position="118"/>
    </location>
</feature>
<dbReference type="Gene3D" id="2.10.80.10">
    <property type="entry name" value="Lipase, subunit A"/>
    <property type="match status" value="1"/>
</dbReference>
<evidence type="ECO:0000313" key="2">
    <source>
        <dbReference type="EMBL" id="KAK8787238.1"/>
    </source>
</evidence>
<sequence length="118" mass="13005">MRTATFVLFPLVVILVHLCEAAVLPSVAPSEYAGNKKKGEICSASSECGENLCCMKRKDGRQECESYVRSPGKPCSNTYTGYRVYHYCPCIGFGLCHTRYNGSSYCVFPEPSQLPTSD</sequence>
<feature type="signal peptide" evidence="1">
    <location>
        <begin position="1"/>
        <end position="21"/>
    </location>
</feature>
<name>A0AAQ4FKX7_AMBAM</name>
<organism evidence="2 3">
    <name type="scientific">Amblyomma americanum</name>
    <name type="common">Lone star tick</name>
    <dbReference type="NCBI Taxonomy" id="6943"/>
    <lineage>
        <taxon>Eukaryota</taxon>
        <taxon>Metazoa</taxon>
        <taxon>Ecdysozoa</taxon>
        <taxon>Arthropoda</taxon>
        <taxon>Chelicerata</taxon>
        <taxon>Arachnida</taxon>
        <taxon>Acari</taxon>
        <taxon>Parasitiformes</taxon>
        <taxon>Ixodida</taxon>
        <taxon>Ixodoidea</taxon>
        <taxon>Ixodidae</taxon>
        <taxon>Amblyomminae</taxon>
        <taxon>Amblyomma</taxon>
    </lineage>
</organism>
<evidence type="ECO:0000313" key="3">
    <source>
        <dbReference type="Proteomes" id="UP001321473"/>
    </source>
</evidence>
<gene>
    <name evidence="2" type="ORF">V5799_022983</name>
</gene>
<keyword evidence="3" id="KW-1185">Reference proteome</keyword>